<keyword evidence="2" id="KW-1185">Reference proteome</keyword>
<gene>
    <name evidence="1" type="ORF">B0H17DRAFT_1136961</name>
</gene>
<evidence type="ECO:0000313" key="2">
    <source>
        <dbReference type="Proteomes" id="UP001221757"/>
    </source>
</evidence>
<reference evidence="1" key="1">
    <citation type="submission" date="2023-03" db="EMBL/GenBank/DDBJ databases">
        <title>Massive genome expansion in bonnet fungi (Mycena s.s.) driven by repeated elements and novel gene families across ecological guilds.</title>
        <authorList>
            <consortium name="Lawrence Berkeley National Laboratory"/>
            <person name="Harder C.B."/>
            <person name="Miyauchi S."/>
            <person name="Viragh M."/>
            <person name="Kuo A."/>
            <person name="Thoen E."/>
            <person name="Andreopoulos B."/>
            <person name="Lu D."/>
            <person name="Skrede I."/>
            <person name="Drula E."/>
            <person name="Henrissat B."/>
            <person name="Morin E."/>
            <person name="Kohler A."/>
            <person name="Barry K."/>
            <person name="LaButti K."/>
            <person name="Morin E."/>
            <person name="Salamov A."/>
            <person name="Lipzen A."/>
            <person name="Mereny Z."/>
            <person name="Hegedus B."/>
            <person name="Baldrian P."/>
            <person name="Stursova M."/>
            <person name="Weitz H."/>
            <person name="Taylor A."/>
            <person name="Grigoriev I.V."/>
            <person name="Nagy L.G."/>
            <person name="Martin F."/>
            <person name="Kauserud H."/>
        </authorList>
    </citation>
    <scope>NUCLEOTIDE SEQUENCE</scope>
    <source>
        <strain evidence="1">CBHHK067</strain>
    </source>
</reference>
<sequence length="193" mass="21887">MLVHDRVPRGKLATVDGDLLDFQVHFLDSELSKVNPALGLGGPTASPLGLILPPWTRDGHVTWKIPRSLKHLASWTLESPYSAFSIFPTHYPEQNTDPPSKLPYLFVFSPAARFEEDRTVWINIYLPDQRFYWSFDPSGEEQLGEDLAAQFSLPQVAFAVNAFGYSSTTAQYDRRKFYEAKGVNYSILTHIFC</sequence>
<dbReference type="EMBL" id="JARKIE010000096">
    <property type="protein sequence ID" value="KAJ7686412.1"/>
    <property type="molecule type" value="Genomic_DNA"/>
</dbReference>
<comment type="caution">
    <text evidence="1">The sequence shown here is derived from an EMBL/GenBank/DDBJ whole genome shotgun (WGS) entry which is preliminary data.</text>
</comment>
<dbReference type="Proteomes" id="UP001221757">
    <property type="component" value="Unassembled WGS sequence"/>
</dbReference>
<dbReference type="AlphaFoldDB" id="A0AAD7GBE6"/>
<name>A0AAD7GBE6_MYCRO</name>
<accession>A0AAD7GBE6</accession>
<proteinExistence type="predicted"/>
<organism evidence="1 2">
    <name type="scientific">Mycena rosella</name>
    <name type="common">Pink bonnet</name>
    <name type="synonym">Agaricus rosellus</name>
    <dbReference type="NCBI Taxonomy" id="1033263"/>
    <lineage>
        <taxon>Eukaryota</taxon>
        <taxon>Fungi</taxon>
        <taxon>Dikarya</taxon>
        <taxon>Basidiomycota</taxon>
        <taxon>Agaricomycotina</taxon>
        <taxon>Agaricomycetes</taxon>
        <taxon>Agaricomycetidae</taxon>
        <taxon>Agaricales</taxon>
        <taxon>Marasmiineae</taxon>
        <taxon>Mycenaceae</taxon>
        <taxon>Mycena</taxon>
    </lineage>
</organism>
<protein>
    <submittedName>
        <fullName evidence="1">Uncharacterized protein</fullName>
    </submittedName>
</protein>
<evidence type="ECO:0000313" key="1">
    <source>
        <dbReference type="EMBL" id="KAJ7686412.1"/>
    </source>
</evidence>